<comment type="caution">
    <text evidence="1">The sequence shown here is derived from an EMBL/GenBank/DDBJ whole genome shotgun (WGS) entry which is preliminary data.</text>
</comment>
<name>A0AAD4NP83_9PLEO</name>
<dbReference type="AlphaFoldDB" id="A0AAD4NP83"/>
<organism evidence="1 2">
    <name type="scientific">Alternaria panax</name>
    <dbReference type="NCBI Taxonomy" id="48097"/>
    <lineage>
        <taxon>Eukaryota</taxon>
        <taxon>Fungi</taxon>
        <taxon>Dikarya</taxon>
        <taxon>Ascomycota</taxon>
        <taxon>Pezizomycotina</taxon>
        <taxon>Dothideomycetes</taxon>
        <taxon>Pleosporomycetidae</taxon>
        <taxon>Pleosporales</taxon>
        <taxon>Pleosporineae</taxon>
        <taxon>Pleosporaceae</taxon>
        <taxon>Alternaria</taxon>
        <taxon>Alternaria sect. Panax</taxon>
    </lineage>
</organism>
<dbReference type="EMBL" id="JAANER010000004">
    <property type="protein sequence ID" value="KAG9191332.1"/>
    <property type="molecule type" value="Genomic_DNA"/>
</dbReference>
<gene>
    <name evidence="1" type="ORF">G6011_09420</name>
</gene>
<sequence length="105" mass="12776">MVSNFLVLTDKERYRRNCGCDNFFALLQALPQIKVIEMKYILGFFDTFDYWRLKSKPELLDAMELRADMGAIEVWSRIRVSSDEDKMFQRWHHGRWEVGKRRRLR</sequence>
<reference evidence="1" key="1">
    <citation type="submission" date="2021-07" db="EMBL/GenBank/DDBJ databases">
        <title>Genome Resource of American Ginseng Black Spot Pathogen Alternaria panax.</title>
        <authorList>
            <person name="Qiu C."/>
            <person name="Wang W."/>
            <person name="Liu Z."/>
        </authorList>
    </citation>
    <scope>NUCLEOTIDE SEQUENCE</scope>
    <source>
        <strain evidence="1">BNCC115425</strain>
    </source>
</reference>
<keyword evidence="2" id="KW-1185">Reference proteome</keyword>
<evidence type="ECO:0000313" key="2">
    <source>
        <dbReference type="Proteomes" id="UP001199106"/>
    </source>
</evidence>
<evidence type="ECO:0000313" key="1">
    <source>
        <dbReference type="EMBL" id="KAG9191332.1"/>
    </source>
</evidence>
<dbReference type="Proteomes" id="UP001199106">
    <property type="component" value="Unassembled WGS sequence"/>
</dbReference>
<proteinExistence type="predicted"/>
<protein>
    <submittedName>
        <fullName evidence="1">Uncharacterized protein</fullName>
    </submittedName>
</protein>
<accession>A0AAD4NP83</accession>